<dbReference type="EMBL" id="CP000510">
    <property type="protein sequence ID" value="ABM04852.1"/>
    <property type="molecule type" value="Genomic_DNA"/>
</dbReference>
<feature type="transmembrane region" description="Helical" evidence="1">
    <location>
        <begin position="154"/>
        <end position="176"/>
    </location>
</feature>
<proteinExistence type="predicted"/>
<evidence type="ECO:0000313" key="4">
    <source>
        <dbReference type="Proteomes" id="UP000000639"/>
    </source>
</evidence>
<keyword evidence="4" id="KW-1185">Reference proteome</keyword>
<reference evidence="3 4" key="1">
    <citation type="submission" date="2007-01" db="EMBL/GenBank/DDBJ databases">
        <title>Complete sequence of Psychromonas ingrahamii 37.</title>
        <authorList>
            <consortium name="US DOE Joint Genome Institute"/>
            <person name="Copeland A."/>
            <person name="Lucas S."/>
            <person name="Lapidus A."/>
            <person name="Barry K."/>
            <person name="Detter J.C."/>
            <person name="Glavina del Rio T."/>
            <person name="Hammon N."/>
            <person name="Israni S."/>
            <person name="Dalin E."/>
            <person name="Tice H."/>
            <person name="Pitluck S."/>
            <person name="Thompson L.S."/>
            <person name="Brettin T."/>
            <person name="Bruce D."/>
            <person name="Han C."/>
            <person name="Tapia R."/>
            <person name="Schmutz J."/>
            <person name="Larimer F."/>
            <person name="Land M."/>
            <person name="Hauser L."/>
            <person name="Kyrpides N."/>
            <person name="Ivanova N."/>
            <person name="Staley J."/>
            <person name="Richardson P."/>
        </authorList>
    </citation>
    <scope>NUCLEOTIDE SEQUENCE [LARGE SCALE GENOMIC DNA]</scope>
    <source>
        <strain evidence="3 4">37</strain>
    </source>
</reference>
<dbReference type="KEGG" id="pin:Ping_3164"/>
<organism evidence="3 4">
    <name type="scientific">Psychromonas ingrahamii (strain DSM 17664 / CCUG 51855 / 37)</name>
    <dbReference type="NCBI Taxonomy" id="357804"/>
    <lineage>
        <taxon>Bacteria</taxon>
        <taxon>Pseudomonadati</taxon>
        <taxon>Pseudomonadota</taxon>
        <taxon>Gammaproteobacteria</taxon>
        <taxon>Alteromonadales</taxon>
        <taxon>Psychromonadaceae</taxon>
        <taxon>Psychromonas</taxon>
    </lineage>
</organism>
<feature type="transmembrane region" description="Helical" evidence="1">
    <location>
        <begin position="41"/>
        <end position="65"/>
    </location>
</feature>
<feature type="transmembrane region" description="Helical" evidence="1">
    <location>
        <begin position="109"/>
        <end position="134"/>
    </location>
</feature>
<keyword evidence="1" id="KW-0812">Transmembrane</keyword>
<feature type="transmembrane region" description="Helical" evidence="1">
    <location>
        <begin position="6"/>
        <end position="29"/>
    </location>
</feature>
<dbReference type="AlphaFoldDB" id="A1SZD7"/>
<feature type="domain" description="DUF2231" evidence="2">
    <location>
        <begin position="4"/>
        <end position="133"/>
    </location>
</feature>
<evidence type="ECO:0000313" key="3">
    <source>
        <dbReference type="EMBL" id="ABM04852.1"/>
    </source>
</evidence>
<dbReference type="HOGENOM" id="CLU_1408176_0_0_6"/>
<protein>
    <submittedName>
        <fullName evidence="3">ABC transporter heme permease</fullName>
    </submittedName>
</protein>
<evidence type="ECO:0000259" key="2">
    <source>
        <dbReference type="Pfam" id="PF09990"/>
    </source>
</evidence>
<gene>
    <name evidence="3" type="ordered locus">Ping_3164</name>
</gene>
<dbReference type="OrthoDB" id="7859235at2"/>
<evidence type="ECO:0000256" key="1">
    <source>
        <dbReference type="SAM" id="Phobius"/>
    </source>
</evidence>
<feature type="transmembrane region" description="Helical" evidence="1">
    <location>
        <begin position="77"/>
        <end position="97"/>
    </location>
</feature>
<dbReference type="RefSeq" id="WP_011771406.1">
    <property type="nucleotide sequence ID" value="NC_008709.1"/>
</dbReference>
<sequence length="183" mass="19825">MTGLHFMLIHFPIGLWSLATLMIIVGALFSGRLAELSRAALLPVLILSLLGALASIGTGINIWPIEGSMTSSLTRNHILMALWSFGLFTMLTVLVWQGGKSAFDGTRRWALLILALTGGLLFGTTGTLGGYLVGAPTQFSLLLNALGWNLHYTFYSPNWVLAVMVIIGFLCAILGYRLQKSRV</sequence>
<dbReference type="eggNOG" id="ENOG5032ZTK">
    <property type="taxonomic scope" value="Bacteria"/>
</dbReference>
<name>A1SZD7_PSYIN</name>
<keyword evidence="1" id="KW-0472">Membrane</keyword>
<dbReference type="InterPro" id="IPR019251">
    <property type="entry name" value="DUF2231_TM"/>
</dbReference>
<dbReference type="Pfam" id="PF09990">
    <property type="entry name" value="DUF2231"/>
    <property type="match status" value="1"/>
</dbReference>
<dbReference type="STRING" id="357804.Ping_3164"/>
<dbReference type="Proteomes" id="UP000000639">
    <property type="component" value="Chromosome"/>
</dbReference>
<keyword evidence="1" id="KW-1133">Transmembrane helix</keyword>
<accession>A1SZD7</accession>